<dbReference type="RefSeq" id="WP_167275184.1">
    <property type="nucleotide sequence ID" value="NZ_JAASQJ010000005.1"/>
</dbReference>
<reference evidence="9 10" key="1">
    <citation type="submission" date="2020-03" db="EMBL/GenBank/DDBJ databases">
        <title>Genomic Encyclopedia of Type Strains, Phase IV (KMG-IV): sequencing the most valuable type-strain genomes for metagenomic binning, comparative biology and taxonomic classification.</title>
        <authorList>
            <person name="Goeker M."/>
        </authorList>
    </citation>
    <scope>NUCLEOTIDE SEQUENCE [LARGE SCALE GENOMIC DNA]</scope>
    <source>
        <strain evidence="9 10">DSM 102865</strain>
    </source>
</reference>
<dbReference type="PANTHER" id="PTHR42718">
    <property type="entry name" value="MAJOR FACILITATOR SUPERFAMILY MULTIDRUG TRANSPORTER MFSC"/>
    <property type="match status" value="1"/>
</dbReference>
<comment type="subcellular location">
    <subcellularLocation>
        <location evidence="1">Cell membrane</location>
        <topology evidence="1">Multi-pass membrane protein</topology>
    </subcellularLocation>
</comment>
<keyword evidence="4 7" id="KW-0812">Transmembrane</keyword>
<feature type="transmembrane region" description="Helical" evidence="7">
    <location>
        <begin position="21"/>
        <end position="45"/>
    </location>
</feature>
<keyword evidence="2" id="KW-0813">Transport</keyword>
<evidence type="ECO:0000256" key="2">
    <source>
        <dbReference type="ARBA" id="ARBA00022448"/>
    </source>
</evidence>
<gene>
    <name evidence="9" type="ORF">FHS68_004600</name>
</gene>
<accession>A0ABX0UR10</accession>
<keyword evidence="3" id="KW-1003">Cell membrane</keyword>
<dbReference type="Pfam" id="PF07690">
    <property type="entry name" value="MFS_1"/>
    <property type="match status" value="1"/>
</dbReference>
<comment type="caution">
    <text evidence="9">The sequence shown here is derived from an EMBL/GenBank/DDBJ whole genome shotgun (WGS) entry which is preliminary data.</text>
</comment>
<dbReference type="EMBL" id="JAASQJ010000005">
    <property type="protein sequence ID" value="NIJ55411.1"/>
    <property type="molecule type" value="Genomic_DNA"/>
</dbReference>
<feature type="transmembrane region" description="Helical" evidence="7">
    <location>
        <begin position="87"/>
        <end position="106"/>
    </location>
</feature>
<sequence>MPSPNISKSIQPKAGRREWAALAILIIPTLLVSVDMTVTYLALPVLSIGLKPSSTQLLWITDIFGFMNAGLLIVMGSLGDRLGMRKVLLWGAFAFSVSSVMAAFAPSAFWLIIARGIMGIGGAAILPTVLSLIRNMFVNESERTFAMGLYTTCFSSGTMLGAHRWWLFAQSFLVGFGLSDAGATYCRVTGSWAVSIA</sequence>
<keyword evidence="6 7" id="KW-0472">Membrane</keyword>
<feature type="domain" description="Major facilitator superfamily (MFS) profile" evidence="8">
    <location>
        <begin position="21"/>
        <end position="197"/>
    </location>
</feature>
<dbReference type="Proteomes" id="UP001179181">
    <property type="component" value="Unassembled WGS sequence"/>
</dbReference>
<evidence type="ECO:0000256" key="4">
    <source>
        <dbReference type="ARBA" id="ARBA00022692"/>
    </source>
</evidence>
<keyword evidence="5 7" id="KW-1133">Transmembrane helix</keyword>
<evidence type="ECO:0000256" key="7">
    <source>
        <dbReference type="SAM" id="Phobius"/>
    </source>
</evidence>
<keyword evidence="10" id="KW-1185">Reference proteome</keyword>
<dbReference type="InterPro" id="IPR020846">
    <property type="entry name" value="MFS_dom"/>
</dbReference>
<dbReference type="SUPFAM" id="SSF103473">
    <property type="entry name" value="MFS general substrate transporter"/>
    <property type="match status" value="1"/>
</dbReference>
<dbReference type="Gene3D" id="1.20.1720.10">
    <property type="entry name" value="Multidrug resistance protein D"/>
    <property type="match status" value="1"/>
</dbReference>
<feature type="transmembrane region" description="Helical" evidence="7">
    <location>
        <begin position="112"/>
        <end position="133"/>
    </location>
</feature>
<dbReference type="PROSITE" id="PS50850">
    <property type="entry name" value="MFS"/>
    <property type="match status" value="1"/>
</dbReference>
<dbReference type="InterPro" id="IPR036259">
    <property type="entry name" value="MFS_trans_sf"/>
</dbReference>
<evidence type="ECO:0000313" key="10">
    <source>
        <dbReference type="Proteomes" id="UP001179181"/>
    </source>
</evidence>
<protein>
    <submittedName>
        <fullName evidence="9">MFS family permease</fullName>
    </submittedName>
</protein>
<feature type="transmembrane region" description="Helical" evidence="7">
    <location>
        <begin position="145"/>
        <end position="166"/>
    </location>
</feature>
<evidence type="ECO:0000256" key="1">
    <source>
        <dbReference type="ARBA" id="ARBA00004651"/>
    </source>
</evidence>
<proteinExistence type="predicted"/>
<evidence type="ECO:0000259" key="8">
    <source>
        <dbReference type="PROSITE" id="PS50850"/>
    </source>
</evidence>
<dbReference type="InterPro" id="IPR011701">
    <property type="entry name" value="MFS"/>
</dbReference>
<evidence type="ECO:0000256" key="5">
    <source>
        <dbReference type="ARBA" id="ARBA00022989"/>
    </source>
</evidence>
<name>A0ABX0UR10_9BACT</name>
<evidence type="ECO:0000256" key="6">
    <source>
        <dbReference type="ARBA" id="ARBA00023136"/>
    </source>
</evidence>
<dbReference type="PANTHER" id="PTHR42718:SF47">
    <property type="entry name" value="METHYL VIOLOGEN RESISTANCE PROTEIN SMVA"/>
    <property type="match status" value="1"/>
</dbReference>
<evidence type="ECO:0000256" key="3">
    <source>
        <dbReference type="ARBA" id="ARBA00022475"/>
    </source>
</evidence>
<evidence type="ECO:0000313" key="9">
    <source>
        <dbReference type="EMBL" id="NIJ55411.1"/>
    </source>
</evidence>
<organism evidence="9 10">
    <name type="scientific">Dyadobacter arcticus</name>
    <dbReference type="NCBI Taxonomy" id="1078754"/>
    <lineage>
        <taxon>Bacteria</taxon>
        <taxon>Pseudomonadati</taxon>
        <taxon>Bacteroidota</taxon>
        <taxon>Cytophagia</taxon>
        <taxon>Cytophagales</taxon>
        <taxon>Spirosomataceae</taxon>
        <taxon>Dyadobacter</taxon>
    </lineage>
</organism>
<feature type="transmembrane region" description="Helical" evidence="7">
    <location>
        <begin position="57"/>
        <end position="75"/>
    </location>
</feature>